<keyword evidence="2" id="KW-1185">Reference proteome</keyword>
<comment type="caution">
    <text evidence="1">The sequence shown here is derived from an EMBL/GenBank/DDBJ whole genome shotgun (WGS) entry which is preliminary data.</text>
</comment>
<accession>A0A2V4C3S1</accession>
<dbReference type="EMBL" id="QJHL01000001">
    <property type="protein sequence ID" value="PXY45986.1"/>
    <property type="molecule type" value="Genomic_DNA"/>
</dbReference>
<dbReference type="AlphaFoldDB" id="A0A2V4C3S1"/>
<dbReference type="Proteomes" id="UP000247681">
    <property type="component" value="Unassembled WGS sequence"/>
</dbReference>
<gene>
    <name evidence="1" type="ORF">DMB68_02020</name>
</gene>
<name>A0A2V4C3S1_9FLAO</name>
<evidence type="ECO:0000313" key="1">
    <source>
        <dbReference type="EMBL" id="PXY45986.1"/>
    </source>
</evidence>
<sequence length="70" mass="7700">MDVKYYTVVLIKTSALAQMKAASPALEKQGFFAVVFVSGNIADSRNKLLIKKQKPVSFETGVLSKNKLTH</sequence>
<evidence type="ECO:0000313" key="2">
    <source>
        <dbReference type="Proteomes" id="UP000247681"/>
    </source>
</evidence>
<organism evidence="1 2">
    <name type="scientific">Flavobacterium hydrophilum</name>
    <dbReference type="NCBI Taxonomy" id="2211445"/>
    <lineage>
        <taxon>Bacteria</taxon>
        <taxon>Pseudomonadati</taxon>
        <taxon>Bacteroidota</taxon>
        <taxon>Flavobacteriia</taxon>
        <taxon>Flavobacteriales</taxon>
        <taxon>Flavobacteriaceae</taxon>
        <taxon>Flavobacterium</taxon>
    </lineage>
</organism>
<protein>
    <submittedName>
        <fullName evidence="1">Uncharacterized protein</fullName>
    </submittedName>
</protein>
<reference evidence="1 2" key="1">
    <citation type="submission" date="2018-05" db="EMBL/GenBank/DDBJ databases">
        <title>Flavobacterium sp. strain IMCC34758, incomplete genome.</title>
        <authorList>
            <person name="Joung Y."/>
        </authorList>
    </citation>
    <scope>NUCLEOTIDE SEQUENCE [LARGE SCALE GENOMIC DNA]</scope>
    <source>
        <strain evidence="1 2">IMCC34758</strain>
    </source>
</reference>
<proteinExistence type="predicted"/>